<name>A0ABW4CKU9_9LACO</name>
<evidence type="ECO:0000256" key="2">
    <source>
        <dbReference type="ARBA" id="ARBA00022448"/>
    </source>
</evidence>
<feature type="transmembrane region" description="Helical" evidence="6">
    <location>
        <begin position="254"/>
        <end position="275"/>
    </location>
</feature>
<feature type="transmembrane region" description="Helical" evidence="6">
    <location>
        <begin position="417"/>
        <end position="441"/>
    </location>
</feature>
<dbReference type="PANTHER" id="PTHR42718">
    <property type="entry name" value="MAJOR FACILITATOR SUPERFAMILY MULTIDRUG TRANSPORTER MFSC"/>
    <property type="match status" value="1"/>
</dbReference>
<proteinExistence type="predicted"/>
<keyword evidence="4 6" id="KW-1133">Transmembrane helix</keyword>
<keyword evidence="2" id="KW-0813">Transport</keyword>
<evidence type="ECO:0000313" key="9">
    <source>
        <dbReference type="Proteomes" id="UP001597196"/>
    </source>
</evidence>
<protein>
    <submittedName>
        <fullName evidence="8">MFS transporter</fullName>
    </submittedName>
</protein>
<organism evidence="8 9">
    <name type="scientific">Lacticaseibacillus mingshuiensis</name>
    <dbReference type="NCBI Taxonomy" id="2799574"/>
    <lineage>
        <taxon>Bacteria</taxon>
        <taxon>Bacillati</taxon>
        <taxon>Bacillota</taxon>
        <taxon>Bacilli</taxon>
        <taxon>Lactobacillales</taxon>
        <taxon>Lactobacillaceae</taxon>
        <taxon>Lacticaseibacillus</taxon>
    </lineage>
</organism>
<reference evidence="9" key="1">
    <citation type="journal article" date="2019" name="Int. J. Syst. Evol. Microbiol.">
        <title>The Global Catalogue of Microorganisms (GCM) 10K type strain sequencing project: providing services to taxonomists for standard genome sequencing and annotation.</title>
        <authorList>
            <consortium name="The Broad Institute Genomics Platform"/>
            <consortium name="The Broad Institute Genome Sequencing Center for Infectious Disease"/>
            <person name="Wu L."/>
            <person name="Ma J."/>
        </authorList>
    </citation>
    <scope>NUCLEOTIDE SEQUENCE [LARGE SCALE GENOMIC DNA]</scope>
    <source>
        <strain evidence="9">CCM 8980</strain>
    </source>
</reference>
<feature type="domain" description="Major facilitator superfamily (MFS) profile" evidence="7">
    <location>
        <begin position="3"/>
        <end position="445"/>
    </location>
</feature>
<dbReference type="PROSITE" id="PS50850">
    <property type="entry name" value="MFS"/>
    <property type="match status" value="1"/>
</dbReference>
<feature type="transmembrane region" description="Helical" evidence="6">
    <location>
        <begin position="72"/>
        <end position="92"/>
    </location>
</feature>
<feature type="transmembrane region" description="Helical" evidence="6">
    <location>
        <begin position="350"/>
        <end position="370"/>
    </location>
</feature>
<feature type="transmembrane region" description="Helical" evidence="6">
    <location>
        <begin position="98"/>
        <end position="116"/>
    </location>
</feature>
<feature type="transmembrane region" description="Helical" evidence="6">
    <location>
        <begin position="41"/>
        <end position="60"/>
    </location>
</feature>
<comment type="caution">
    <text evidence="8">The sequence shown here is derived from an EMBL/GenBank/DDBJ whole genome shotgun (WGS) entry which is preliminary data.</text>
</comment>
<feature type="transmembrane region" description="Helical" evidence="6">
    <location>
        <begin position="128"/>
        <end position="152"/>
    </location>
</feature>
<dbReference type="PRINTS" id="PR01036">
    <property type="entry name" value="TCRTETB"/>
</dbReference>
<accession>A0ABW4CKU9</accession>
<evidence type="ECO:0000313" key="8">
    <source>
        <dbReference type="EMBL" id="MFD1430774.1"/>
    </source>
</evidence>
<comment type="subcellular location">
    <subcellularLocation>
        <location evidence="1">Cell membrane</location>
        <topology evidence="1">Multi-pass membrane protein</topology>
    </subcellularLocation>
</comment>
<evidence type="ECO:0000256" key="1">
    <source>
        <dbReference type="ARBA" id="ARBA00004651"/>
    </source>
</evidence>
<keyword evidence="9" id="KW-1185">Reference proteome</keyword>
<dbReference type="Gene3D" id="1.20.1250.20">
    <property type="entry name" value="MFS general substrate transporter like domains"/>
    <property type="match status" value="2"/>
</dbReference>
<feature type="transmembrane region" description="Helical" evidence="6">
    <location>
        <begin position="189"/>
        <end position="209"/>
    </location>
</feature>
<keyword evidence="3 6" id="KW-0812">Transmembrane</keyword>
<dbReference type="SUPFAM" id="SSF103473">
    <property type="entry name" value="MFS general substrate transporter"/>
    <property type="match status" value="1"/>
</dbReference>
<keyword evidence="5 6" id="KW-0472">Membrane</keyword>
<dbReference type="EMBL" id="JBHTOC010000017">
    <property type="protein sequence ID" value="MFD1430774.1"/>
    <property type="molecule type" value="Genomic_DNA"/>
</dbReference>
<dbReference type="RefSeq" id="WP_203628231.1">
    <property type="nucleotide sequence ID" value="NZ_BOLQ01000020.1"/>
</dbReference>
<dbReference type="InterPro" id="IPR020846">
    <property type="entry name" value="MFS_dom"/>
</dbReference>
<feature type="transmembrane region" description="Helical" evidence="6">
    <location>
        <begin position="158"/>
        <end position="177"/>
    </location>
</feature>
<feature type="transmembrane region" description="Helical" evidence="6">
    <location>
        <begin position="321"/>
        <end position="338"/>
    </location>
</feature>
<sequence>MVVVTVVALMSFLGVLTETSMNTTFPTLMKDFHVSLTAVQWVTSGYLLCAALVMLTSAFMKRRFTNRTLFTWAAALFIVGDLLCATATIFPQLLVGRLVQAGCVGFCTPLMVNIIMDVVPRSKLGTYLGLANVLILIAPALGPTFGGAITAFASWRMIFWLTLPLAVILLICGQFLIKQYTATSRYAFDWARFALLAAALTSLIIGLTAVGDGNWLLFGGLMVVLVASAIGFAKLSKTSTRALFSLTVFHQPAFLFSFLPYILLQFANVGINFLLPNYVQGVFAASSFVGGLVLLPGSIFNGLGQPLYGWLLDRFGGKVPLYTGAALFTLALGAMAGWGPRLGVVGMTLAYLVFAIGRSMAFSNSVAYGLKQMPKTLQSDANALYNTGQQVSGAMGTTVLALLMTSISRPGWHQAQIISAGSALAFGLLTASGLVIWWLFFKLLHAKTDY</sequence>
<evidence type="ECO:0000259" key="7">
    <source>
        <dbReference type="PROSITE" id="PS50850"/>
    </source>
</evidence>
<dbReference type="PANTHER" id="PTHR42718:SF9">
    <property type="entry name" value="MAJOR FACILITATOR SUPERFAMILY MULTIDRUG TRANSPORTER MFSC"/>
    <property type="match status" value="1"/>
</dbReference>
<dbReference type="InterPro" id="IPR036259">
    <property type="entry name" value="MFS_trans_sf"/>
</dbReference>
<gene>
    <name evidence="8" type="ORF">ACFQ4P_11040</name>
</gene>
<evidence type="ECO:0000256" key="3">
    <source>
        <dbReference type="ARBA" id="ARBA00022692"/>
    </source>
</evidence>
<dbReference type="Proteomes" id="UP001597196">
    <property type="component" value="Unassembled WGS sequence"/>
</dbReference>
<dbReference type="InterPro" id="IPR011701">
    <property type="entry name" value="MFS"/>
</dbReference>
<feature type="transmembrane region" description="Helical" evidence="6">
    <location>
        <begin position="215"/>
        <end position="233"/>
    </location>
</feature>
<feature type="transmembrane region" description="Helical" evidence="6">
    <location>
        <begin position="391"/>
        <end position="411"/>
    </location>
</feature>
<dbReference type="Pfam" id="PF07690">
    <property type="entry name" value="MFS_1"/>
    <property type="match status" value="1"/>
</dbReference>
<evidence type="ECO:0000256" key="6">
    <source>
        <dbReference type="SAM" id="Phobius"/>
    </source>
</evidence>
<evidence type="ECO:0000256" key="5">
    <source>
        <dbReference type="ARBA" id="ARBA00023136"/>
    </source>
</evidence>
<evidence type="ECO:0000256" key="4">
    <source>
        <dbReference type="ARBA" id="ARBA00022989"/>
    </source>
</evidence>